<sequence>MTKRTKPGKLDAEQLGNIVMPDEPKKKSPRSPSLNLEDALTKAIQLYEANHLHPVANDVAAQSMGYAGANNGASLSTLAALKYYGLVDRVGNGKLAASKDLETFQYAPNSSERTKILRKWLFNPKVFEDIHNKYKGQLPSDAAIKYDLIQMGFIPDKAEICLKTYKSSLEFVNSQAPESDESYLEDEDHSQNISEIKEEPANKSRQLPEPTHSQVRQHPKDDTDRIPVRLQGGRKAWLEIPTPFFKNDKQQLVKQIELLITDDDDGI</sequence>
<accession>A0ABN5NHS2</accession>
<feature type="region of interest" description="Disordered" evidence="1">
    <location>
        <begin position="197"/>
        <end position="226"/>
    </location>
</feature>
<gene>
    <name evidence="2" type="ORF">DY252_17995</name>
</gene>
<protein>
    <submittedName>
        <fullName evidence="2">Uncharacterized protein</fullName>
    </submittedName>
</protein>
<dbReference type="EMBL" id="CP031555">
    <property type="protein sequence ID" value="AXO15903.1"/>
    <property type="molecule type" value="Genomic_DNA"/>
</dbReference>
<organism evidence="2 3">
    <name type="scientific">Thalassospira indica</name>
    <dbReference type="NCBI Taxonomy" id="1891279"/>
    <lineage>
        <taxon>Bacteria</taxon>
        <taxon>Pseudomonadati</taxon>
        <taxon>Pseudomonadota</taxon>
        <taxon>Alphaproteobacteria</taxon>
        <taxon>Rhodospirillales</taxon>
        <taxon>Thalassospiraceae</taxon>
        <taxon>Thalassospira</taxon>
    </lineage>
</organism>
<keyword evidence="3" id="KW-1185">Reference proteome</keyword>
<reference evidence="2 3" key="1">
    <citation type="submission" date="2018-08" db="EMBL/GenBank/DDBJ databases">
        <title>Complete genome sequence of type strain Thalassospira indica MCCC 1A01103T, isolated from isolated from deep seawater of the Indian Ocean.</title>
        <authorList>
            <person name="Liu Y."/>
        </authorList>
    </citation>
    <scope>NUCLEOTIDE SEQUENCE [LARGE SCALE GENOMIC DNA]</scope>
    <source>
        <strain evidence="2 3">PB8BT</strain>
    </source>
</reference>
<evidence type="ECO:0000313" key="2">
    <source>
        <dbReference type="EMBL" id="AXO15903.1"/>
    </source>
</evidence>
<name>A0ABN5NHS2_9PROT</name>
<evidence type="ECO:0000313" key="3">
    <source>
        <dbReference type="Proteomes" id="UP000256971"/>
    </source>
</evidence>
<proteinExistence type="predicted"/>
<evidence type="ECO:0000256" key="1">
    <source>
        <dbReference type="SAM" id="MobiDB-lite"/>
    </source>
</evidence>
<feature type="region of interest" description="Disordered" evidence="1">
    <location>
        <begin position="1"/>
        <end position="34"/>
    </location>
</feature>
<dbReference type="Proteomes" id="UP000256971">
    <property type="component" value="Chromosome"/>
</dbReference>